<feature type="region of interest" description="Disordered" evidence="1">
    <location>
        <begin position="67"/>
        <end position="100"/>
    </location>
</feature>
<evidence type="ECO:0000256" key="1">
    <source>
        <dbReference type="SAM" id="MobiDB-lite"/>
    </source>
</evidence>
<dbReference type="RefSeq" id="XP_066672739.1">
    <property type="nucleotide sequence ID" value="XM_066809121.1"/>
</dbReference>
<evidence type="ECO:0000313" key="3">
    <source>
        <dbReference type="Proteomes" id="UP001433268"/>
    </source>
</evidence>
<protein>
    <submittedName>
        <fullName evidence="2">Uncharacterized protein</fullName>
    </submittedName>
</protein>
<organism evidence="2 3">
    <name type="scientific">Apiospora hydei</name>
    <dbReference type="NCBI Taxonomy" id="1337664"/>
    <lineage>
        <taxon>Eukaryota</taxon>
        <taxon>Fungi</taxon>
        <taxon>Dikarya</taxon>
        <taxon>Ascomycota</taxon>
        <taxon>Pezizomycotina</taxon>
        <taxon>Sordariomycetes</taxon>
        <taxon>Xylariomycetidae</taxon>
        <taxon>Amphisphaeriales</taxon>
        <taxon>Apiosporaceae</taxon>
        <taxon>Apiospora</taxon>
    </lineage>
</organism>
<dbReference type="Proteomes" id="UP001433268">
    <property type="component" value="Unassembled WGS sequence"/>
</dbReference>
<accession>A0ABR1X379</accession>
<feature type="compositionally biased region" description="Acidic residues" evidence="1">
    <location>
        <begin position="73"/>
        <end position="87"/>
    </location>
</feature>
<name>A0ABR1X379_9PEZI</name>
<sequence length="116" mass="13395">MARSRKVSSPLGAATPALRYPLDSLPPVKLDRLTKWEHMQIRKIRKQRRAHRRRGLDRKLAHINFTTDNIMQDSEDDDSISEDEGEEEHTPYDSSDECGGFYPHCCCYAFIGDLDD</sequence>
<comment type="caution">
    <text evidence="2">The sequence shown here is derived from an EMBL/GenBank/DDBJ whole genome shotgun (WGS) entry which is preliminary data.</text>
</comment>
<evidence type="ECO:0000313" key="2">
    <source>
        <dbReference type="EMBL" id="KAK8089845.1"/>
    </source>
</evidence>
<keyword evidence="3" id="KW-1185">Reference proteome</keyword>
<reference evidence="2 3" key="1">
    <citation type="submission" date="2023-01" db="EMBL/GenBank/DDBJ databases">
        <title>Analysis of 21 Apiospora genomes using comparative genomics revels a genus with tremendous synthesis potential of carbohydrate active enzymes and secondary metabolites.</title>
        <authorList>
            <person name="Sorensen T."/>
        </authorList>
    </citation>
    <scope>NUCLEOTIDE SEQUENCE [LARGE SCALE GENOMIC DNA]</scope>
    <source>
        <strain evidence="2 3">CBS 114990</strain>
    </source>
</reference>
<gene>
    <name evidence="2" type="ORF">PG997_004806</name>
</gene>
<dbReference type="EMBL" id="JAQQWN010000004">
    <property type="protein sequence ID" value="KAK8089845.1"/>
    <property type="molecule type" value="Genomic_DNA"/>
</dbReference>
<proteinExistence type="predicted"/>
<dbReference type="GeneID" id="92042181"/>